<reference evidence="4 5" key="1">
    <citation type="submission" date="2019-10" db="EMBL/GenBank/DDBJ databases">
        <title>Two novel species isolated from a subtropical stream in China.</title>
        <authorList>
            <person name="Lu H."/>
        </authorList>
    </citation>
    <scope>NUCLEOTIDE SEQUENCE [LARGE SCALE GENOMIC DNA]</scope>
    <source>
        <strain evidence="4 5">FT29W</strain>
    </source>
</reference>
<gene>
    <name evidence="4" type="ORF">GEV02_12220</name>
</gene>
<comment type="caution">
    <text evidence="4">The sequence shown here is derived from an EMBL/GenBank/DDBJ whole genome shotgun (WGS) entry which is preliminary data.</text>
</comment>
<dbReference type="SUPFAM" id="SSF49785">
    <property type="entry name" value="Galactose-binding domain-like"/>
    <property type="match status" value="1"/>
</dbReference>
<evidence type="ECO:0000259" key="3">
    <source>
        <dbReference type="Pfam" id="PF07589"/>
    </source>
</evidence>
<dbReference type="Pfam" id="PF04862">
    <property type="entry name" value="DUF642"/>
    <property type="match status" value="1"/>
</dbReference>
<feature type="chain" id="PRO_5025511451" evidence="1">
    <location>
        <begin position="25"/>
        <end position="222"/>
    </location>
</feature>
<evidence type="ECO:0000313" key="5">
    <source>
        <dbReference type="Proteomes" id="UP000440498"/>
    </source>
</evidence>
<evidence type="ECO:0000256" key="1">
    <source>
        <dbReference type="SAM" id="SignalP"/>
    </source>
</evidence>
<dbReference type="NCBIfam" id="TIGR02595">
    <property type="entry name" value="PEP_CTERM"/>
    <property type="match status" value="1"/>
</dbReference>
<accession>A0A6A7N1N6</accession>
<keyword evidence="1" id="KW-0732">Signal</keyword>
<dbReference type="Gene3D" id="2.60.120.260">
    <property type="entry name" value="Galactose-binding domain-like"/>
    <property type="match status" value="1"/>
</dbReference>
<dbReference type="EMBL" id="WHUG01000004">
    <property type="protein sequence ID" value="MQA38922.1"/>
    <property type="molecule type" value="Genomic_DNA"/>
</dbReference>
<evidence type="ECO:0000259" key="2">
    <source>
        <dbReference type="Pfam" id="PF04862"/>
    </source>
</evidence>
<organism evidence="4 5">
    <name type="scientific">Rugamonas aquatica</name>
    <dbReference type="NCBI Taxonomy" id="2743357"/>
    <lineage>
        <taxon>Bacteria</taxon>
        <taxon>Pseudomonadati</taxon>
        <taxon>Pseudomonadota</taxon>
        <taxon>Betaproteobacteria</taxon>
        <taxon>Burkholderiales</taxon>
        <taxon>Oxalobacteraceae</taxon>
        <taxon>Telluria group</taxon>
        <taxon>Rugamonas</taxon>
    </lineage>
</organism>
<sequence length="222" mass="22779">MGYTMKLKSTLLAAALAMAAHAGAAELITNGSFEAGTIVPNHSDAGAQQLLSGDSSTLAGWTVIGGNDIAWIGLGNPYAINASAGNNFLDLTGWHDQSATGGGIKQTIATTAGATYTLSFDIGNSNNYNFGSNDSLFVTAGNVVGQQVWTTINNQPSSWEHVTMSFVASGATTDVSFGGGQAVWYIGLDNVSVTAAVPEPSSALMLGAGLLGMGAWLRRRRS</sequence>
<proteinExistence type="predicted"/>
<evidence type="ECO:0000313" key="4">
    <source>
        <dbReference type="EMBL" id="MQA38922.1"/>
    </source>
</evidence>
<protein>
    <submittedName>
        <fullName evidence="4">DUF642 domain-containing protein</fullName>
    </submittedName>
</protein>
<feature type="domain" description="DUF642" evidence="2">
    <location>
        <begin position="27"/>
        <end position="177"/>
    </location>
</feature>
<feature type="domain" description="Ice-binding protein C-terminal" evidence="3">
    <location>
        <begin position="196"/>
        <end position="219"/>
    </location>
</feature>
<dbReference type="InterPro" id="IPR006946">
    <property type="entry name" value="DGR2-like_dom"/>
</dbReference>
<keyword evidence="5" id="KW-1185">Reference proteome</keyword>
<dbReference type="Proteomes" id="UP000440498">
    <property type="component" value="Unassembled WGS sequence"/>
</dbReference>
<feature type="signal peptide" evidence="1">
    <location>
        <begin position="1"/>
        <end position="24"/>
    </location>
</feature>
<name>A0A6A7N1N6_9BURK</name>
<dbReference type="Pfam" id="PF07589">
    <property type="entry name" value="PEP-CTERM"/>
    <property type="match status" value="1"/>
</dbReference>
<dbReference type="InterPro" id="IPR008979">
    <property type="entry name" value="Galactose-bd-like_sf"/>
</dbReference>
<dbReference type="InterPro" id="IPR013424">
    <property type="entry name" value="Ice-binding_C"/>
</dbReference>
<dbReference type="AlphaFoldDB" id="A0A6A7N1N6"/>